<gene>
    <name evidence="8" type="ORF">MUN53_17000</name>
</gene>
<dbReference type="RefSeq" id="WP_243326589.1">
    <property type="nucleotide sequence ID" value="NZ_JAKZMM010000068.1"/>
</dbReference>
<keyword evidence="5 6" id="KW-0472">Membrane</keyword>
<feature type="transmembrane region" description="Helical" evidence="6">
    <location>
        <begin position="26"/>
        <end position="46"/>
    </location>
</feature>
<evidence type="ECO:0000256" key="6">
    <source>
        <dbReference type="SAM" id="Phobius"/>
    </source>
</evidence>
<reference evidence="8 9" key="1">
    <citation type="submission" date="2022-03" db="EMBL/GenBank/DDBJ databases">
        <title>Parabacteroides sp. nov. isolated from swine feces.</title>
        <authorList>
            <person name="Bak J.E."/>
        </authorList>
    </citation>
    <scope>NUCLEOTIDE SEQUENCE [LARGE SCALE GENOMIC DNA]</scope>
    <source>
        <strain evidence="8 9">AGMB00274</strain>
    </source>
</reference>
<evidence type="ECO:0000256" key="5">
    <source>
        <dbReference type="ARBA" id="ARBA00023136"/>
    </source>
</evidence>
<dbReference type="PANTHER" id="PTHR30294">
    <property type="entry name" value="MEMBRANE COMPONENT OF ABC TRANSPORTER YHHJ-RELATED"/>
    <property type="match status" value="1"/>
</dbReference>
<evidence type="ECO:0000256" key="1">
    <source>
        <dbReference type="ARBA" id="ARBA00004651"/>
    </source>
</evidence>
<comment type="subcellular location">
    <subcellularLocation>
        <location evidence="1">Cell membrane</location>
        <topology evidence="1">Multi-pass membrane protein</topology>
    </subcellularLocation>
</comment>
<evidence type="ECO:0000313" key="9">
    <source>
        <dbReference type="Proteomes" id="UP001165444"/>
    </source>
</evidence>
<evidence type="ECO:0000256" key="3">
    <source>
        <dbReference type="ARBA" id="ARBA00022692"/>
    </source>
</evidence>
<name>A0ABT0C5J9_9BACT</name>
<sequence>MTIQESLHRIGQIARRETRRMTSQPVYLFGMIVAPLICLVFFLSLMREGLPTNLPVAVVDMDNSATSRTLIRQLDAFEQTKVVMLSHSFTEARQEMQKGNVYGIFYIPEDFAKEATSGKQPKLSYYTNNTYLIAASLLFRDMKTVSVLANGSVGLQLGTAKGKTEAEIMGQLQPIVIDTHAIGNPWLNYSVYLNNTILPGVLQLMIFLITVFSIGTELKNGTARKWMAMGKNSLVVSLLGKILPQTLVFTLVGFLFMAVLYGFSAFPLHSGWLPMLVAIFLLVIASQAMGVFMIGVLPTLRLGLSFASLFGMISFSIVGFSYPLLAMDPILQALARLFPLRHYFLIYVDQALNGRDLFYTWSEYVWLLGFLILPLLIGRNLKKALLYFKYIP</sequence>
<evidence type="ECO:0000256" key="2">
    <source>
        <dbReference type="ARBA" id="ARBA00022475"/>
    </source>
</evidence>
<dbReference type="Proteomes" id="UP001165444">
    <property type="component" value="Unassembled WGS sequence"/>
</dbReference>
<keyword evidence="2" id="KW-1003">Cell membrane</keyword>
<proteinExistence type="predicted"/>
<dbReference type="Gene3D" id="3.40.1710.10">
    <property type="entry name" value="abc type-2 transporter like domain"/>
    <property type="match status" value="1"/>
</dbReference>
<evidence type="ECO:0000256" key="4">
    <source>
        <dbReference type="ARBA" id="ARBA00022989"/>
    </source>
</evidence>
<feature type="domain" description="ABC-2 type transporter transmembrane" evidence="7">
    <location>
        <begin position="27"/>
        <end position="377"/>
    </location>
</feature>
<dbReference type="PANTHER" id="PTHR30294:SF47">
    <property type="entry name" value="INNER MEMBRANE TRANSPORT PERMEASE YHHJ"/>
    <property type="match status" value="1"/>
</dbReference>
<organism evidence="8 9">
    <name type="scientific">Parabacteroides faecalis</name>
    <dbReference type="NCBI Taxonomy" id="2924040"/>
    <lineage>
        <taxon>Bacteria</taxon>
        <taxon>Pseudomonadati</taxon>
        <taxon>Bacteroidota</taxon>
        <taxon>Bacteroidia</taxon>
        <taxon>Bacteroidales</taxon>
        <taxon>Tannerellaceae</taxon>
        <taxon>Parabacteroides</taxon>
    </lineage>
</organism>
<feature type="transmembrane region" description="Helical" evidence="6">
    <location>
        <begin position="275"/>
        <end position="297"/>
    </location>
</feature>
<dbReference type="Pfam" id="PF12698">
    <property type="entry name" value="ABC2_membrane_3"/>
    <property type="match status" value="1"/>
</dbReference>
<feature type="transmembrane region" description="Helical" evidence="6">
    <location>
        <begin position="238"/>
        <end position="263"/>
    </location>
</feature>
<feature type="transmembrane region" description="Helical" evidence="6">
    <location>
        <begin position="304"/>
        <end position="325"/>
    </location>
</feature>
<feature type="transmembrane region" description="Helical" evidence="6">
    <location>
        <begin position="197"/>
        <end position="218"/>
    </location>
</feature>
<dbReference type="EMBL" id="JAKZMM010000068">
    <property type="protein sequence ID" value="MCJ2382286.1"/>
    <property type="molecule type" value="Genomic_DNA"/>
</dbReference>
<protein>
    <submittedName>
        <fullName evidence="8">ABC transporter permease</fullName>
    </submittedName>
</protein>
<keyword evidence="9" id="KW-1185">Reference proteome</keyword>
<dbReference type="InterPro" id="IPR051449">
    <property type="entry name" value="ABC-2_transporter_component"/>
</dbReference>
<dbReference type="InterPro" id="IPR013525">
    <property type="entry name" value="ABC2_TM"/>
</dbReference>
<evidence type="ECO:0000313" key="8">
    <source>
        <dbReference type="EMBL" id="MCJ2382286.1"/>
    </source>
</evidence>
<evidence type="ECO:0000259" key="7">
    <source>
        <dbReference type="Pfam" id="PF12698"/>
    </source>
</evidence>
<accession>A0ABT0C5J9</accession>
<keyword evidence="4 6" id="KW-1133">Transmembrane helix</keyword>
<feature type="transmembrane region" description="Helical" evidence="6">
    <location>
        <begin position="364"/>
        <end position="381"/>
    </location>
</feature>
<comment type="caution">
    <text evidence="8">The sequence shown here is derived from an EMBL/GenBank/DDBJ whole genome shotgun (WGS) entry which is preliminary data.</text>
</comment>
<keyword evidence="3 6" id="KW-0812">Transmembrane</keyword>